<dbReference type="Gene3D" id="1.10.620.20">
    <property type="entry name" value="Ribonucleotide Reductase, subunit A"/>
    <property type="match status" value="1"/>
</dbReference>
<sequence length="377" mass="42670">MMCLAADCFCSSEAKRKVELAFALERIGLALRGIVQRLEEYWHPDMLNKDVEAFDLHEGEAPSVYSYERKPVSARVKELDCFASFLIGRLPRNLLHEYDKAILERARRDVLSAAADNFQEVEICKADFFMVNKISALRNTNFHQIIPERPVRPMGWERLDQRINWGRSAEETILKQSNFQAFLEYVYADVEITAVDICCHSLLQGGSLPHEFCCDISRQIGDEARHAESIANMIRKLGGDETKSRYVDIVADRYYLGDSLLEKLAIQHLVQEGNAVEVNSLFISDLRSVGYHEIADEFEVITRDEALHVKIGNRWVLHLLAAAGADGGAYTRLLRDVGEKISLSPYGKGSWDSNVRRSVDFPEAFIQSAPKEPAKSA</sequence>
<comment type="caution">
    <text evidence="1">The sequence shown here is derived from an EMBL/GenBank/DDBJ whole genome shotgun (WGS) entry which is preliminary data.</text>
</comment>
<dbReference type="PANTHER" id="PTHR42782">
    <property type="entry name" value="SI:CH73-314G15.3"/>
    <property type="match status" value="1"/>
</dbReference>
<name>A0A2S6YNW5_9XANT</name>
<reference evidence="1 2" key="1">
    <citation type="submission" date="2016-08" db="EMBL/GenBank/DDBJ databases">
        <title>Evolution of the type three secretion system and type three effector repertoires in Xanthomonas.</title>
        <authorList>
            <person name="Merda D."/>
            <person name="Briand M."/>
            <person name="Bosis E."/>
            <person name="Rousseau C."/>
            <person name="Portier P."/>
            <person name="Jacques M.-A."/>
            <person name="Fischer-Le Saux M."/>
        </authorList>
    </citation>
    <scope>NUCLEOTIDE SEQUENCE [LARGE SCALE GENOMIC DNA]</scope>
    <source>
        <strain evidence="1 2">CFBP 7645</strain>
    </source>
</reference>
<dbReference type="PANTHER" id="PTHR42782:SF2">
    <property type="entry name" value="3-OXOACYL-[ACYL-CARRIER-PROTEIN] SYNTHASE-LIKE PROTEIN"/>
    <property type="match status" value="1"/>
</dbReference>
<dbReference type="InterPro" id="IPR012348">
    <property type="entry name" value="RNR-like"/>
</dbReference>
<dbReference type="Proteomes" id="UP000239204">
    <property type="component" value="Unassembled WGS sequence"/>
</dbReference>
<protein>
    <recommendedName>
        <fullName evidence="3">DUF455 domain-containing protein</fullName>
    </recommendedName>
</protein>
<evidence type="ECO:0000313" key="2">
    <source>
        <dbReference type="Proteomes" id="UP000239204"/>
    </source>
</evidence>
<dbReference type="GO" id="GO:0016491">
    <property type="term" value="F:oxidoreductase activity"/>
    <property type="evidence" value="ECO:0007669"/>
    <property type="project" value="InterPro"/>
</dbReference>
<accession>A0A2S6YNW5</accession>
<dbReference type="CDD" id="cd00657">
    <property type="entry name" value="Ferritin_like"/>
    <property type="match status" value="1"/>
</dbReference>
<evidence type="ECO:0008006" key="3">
    <source>
        <dbReference type="Google" id="ProtNLM"/>
    </source>
</evidence>
<dbReference type="InterPro" id="IPR009078">
    <property type="entry name" value="Ferritin-like_SF"/>
</dbReference>
<evidence type="ECO:0000313" key="1">
    <source>
        <dbReference type="EMBL" id="PPU04830.1"/>
    </source>
</evidence>
<organism evidence="1 2">
    <name type="scientific">Xanthomonas arboricola</name>
    <dbReference type="NCBI Taxonomy" id="56448"/>
    <lineage>
        <taxon>Bacteria</taxon>
        <taxon>Pseudomonadati</taxon>
        <taxon>Pseudomonadota</taxon>
        <taxon>Gammaproteobacteria</taxon>
        <taxon>Lysobacterales</taxon>
        <taxon>Lysobacteraceae</taxon>
        <taxon>Xanthomonas</taxon>
    </lineage>
</organism>
<gene>
    <name evidence="1" type="ORF">XarjCFBP7645_21165</name>
</gene>
<dbReference type="InterPro" id="IPR007402">
    <property type="entry name" value="DUF455"/>
</dbReference>
<dbReference type="SUPFAM" id="SSF47240">
    <property type="entry name" value="Ferritin-like"/>
    <property type="match status" value="1"/>
</dbReference>
<dbReference type="AlphaFoldDB" id="A0A2S6YNW5"/>
<dbReference type="EMBL" id="MIGY01000008">
    <property type="protein sequence ID" value="PPU04830.1"/>
    <property type="molecule type" value="Genomic_DNA"/>
</dbReference>
<dbReference type="Pfam" id="PF04305">
    <property type="entry name" value="DUF455"/>
    <property type="match status" value="1"/>
</dbReference>
<proteinExistence type="predicted"/>